<evidence type="ECO:0000256" key="10">
    <source>
        <dbReference type="SAM" id="MobiDB-lite"/>
    </source>
</evidence>
<evidence type="ECO:0000256" key="8">
    <source>
        <dbReference type="ARBA" id="ARBA00023273"/>
    </source>
</evidence>
<dbReference type="GO" id="GO:0060271">
    <property type="term" value="P:cilium assembly"/>
    <property type="evidence" value="ECO:0007669"/>
    <property type="project" value="TreeGrafter"/>
</dbReference>
<dbReference type="Gene3D" id="2.130.10.10">
    <property type="entry name" value="YVTN repeat-like/Quinoprotein amine dehydrogenase"/>
    <property type="match status" value="1"/>
</dbReference>
<dbReference type="InterPro" id="IPR035969">
    <property type="entry name" value="Rab-GAP_TBC_sf"/>
</dbReference>
<dbReference type="Pfam" id="PF00566">
    <property type="entry name" value="RabGAP-TBC"/>
    <property type="match status" value="1"/>
</dbReference>
<feature type="region of interest" description="Disordered" evidence="10">
    <location>
        <begin position="1"/>
        <end position="35"/>
    </location>
</feature>
<keyword evidence="5" id="KW-0677">Repeat</keyword>
<accession>A0A6J1LE95</accession>
<dbReference type="InterPro" id="IPR051570">
    <property type="entry name" value="TBC1_cilium_biogenesis"/>
</dbReference>
<evidence type="ECO:0000313" key="13">
    <source>
        <dbReference type="RefSeq" id="XP_023162746.2"/>
    </source>
</evidence>
<dbReference type="Gene3D" id="1.10.472.80">
    <property type="entry name" value="Ypt/Rab-GAP domain of gyp1p, domain 3"/>
    <property type="match status" value="1"/>
</dbReference>
<dbReference type="KEGG" id="dhe:111593907"/>
<evidence type="ECO:0000256" key="9">
    <source>
        <dbReference type="SAM" id="Coils"/>
    </source>
</evidence>
<evidence type="ECO:0000256" key="6">
    <source>
        <dbReference type="ARBA" id="ARBA00023054"/>
    </source>
</evidence>
<keyword evidence="7" id="KW-0206">Cytoskeleton</keyword>
<keyword evidence="8" id="KW-0966">Cell projection</keyword>
<dbReference type="OrthoDB" id="5578278at2759"/>
<dbReference type="GO" id="GO:0036064">
    <property type="term" value="C:ciliary basal body"/>
    <property type="evidence" value="ECO:0007669"/>
    <property type="project" value="TreeGrafter"/>
</dbReference>
<dbReference type="InterPro" id="IPR036322">
    <property type="entry name" value="WD40_repeat_dom_sf"/>
</dbReference>
<feature type="domain" description="Rab-GAP TBC" evidence="11">
    <location>
        <begin position="495"/>
        <end position="670"/>
    </location>
</feature>
<evidence type="ECO:0000313" key="12">
    <source>
        <dbReference type="Proteomes" id="UP000504633"/>
    </source>
</evidence>
<protein>
    <submittedName>
        <fullName evidence="13">TBC1 domain family member 31</fullName>
    </submittedName>
</protein>
<evidence type="ECO:0000256" key="4">
    <source>
        <dbReference type="ARBA" id="ARBA00022574"/>
    </source>
</evidence>
<keyword evidence="3" id="KW-0963">Cytoplasm</keyword>
<evidence type="ECO:0000259" key="11">
    <source>
        <dbReference type="PROSITE" id="PS50086"/>
    </source>
</evidence>
<evidence type="ECO:0000256" key="7">
    <source>
        <dbReference type="ARBA" id="ARBA00023212"/>
    </source>
</evidence>
<sequence length="977" mass="114014">MEIPTKHNEIGEEHCQDSSKENIGENEENDEYDTTVDTEWEMEYEASLESDYSSCESELVIEPQPSKEHLNDIPMHKYPFKLKQNEEGNILTVHNTIKCVSRDLRIRIAACCFNELSNRLVVIDRRGSIYIFDFVCKRYWRLDCTVLGTTLLVTSPRLHSEYIVGTKSGHVYTLNVEKSTLQQTKVGDSTIDEISFGNRLNSCSACNALIRLGPAAVLLNFTKLVLSHKLEFDQSKFTLKFASFLPKSDKFFTCYTNDTIHLWSSFNLETLYISQPIKARDRKKRLMQGDQSKIPEIALRAEYDEENQVEDDLAFTYDDQPFTDGKLLAYSFSPNGNKLLLSTVDGYLLMLSTASLDMENLFKLRDFILKQFVLMAQPKNRIIFGITAAGMAIMLDLLQTEYKLIVQRSNAVNINVSRDGKLLSVLSKSGEVNVWSICRLYNALHAQTKCISQVRAALKTPTAKLPCLVSGPMNQELQKLLKRERLEAMLAEFGCYPEKYRFIIWSTLLELPSNAAQFQALLKRGQPLVIKQRARNIKVKSDAQRRAVVKVWSCLAHWCKVFGHAEFMPDLIYPFVKHMTKNSMVVFELLVTLLLNHLELCFEFHPLPPCNYLAMCENVLQVHDKQLSKFYCAMDVQPKEYAWPLLTSGFAEVLEEQQWLVLWDNILTNPPYFIIFVVVAYNTMQRETILRLPEKSDVVYFFHEQMPIDVTKWLSRACKLMNNCESNVHPQRFMPPFAPIPKGVYPKFLKYPREWIEQQEQQSVELMKQQQEIDARLRKLELEDIKIKDRLHQGLKQEEHVRRLKEMEQLYQDTIQREEERIVSQRKILLTYQMEARQRKSQVLSKLRESEQRRMILEMEKDIDGLMRSVERERRRRNQEMLFAEDEIRNQEMELMVQRYTSCSLNSPLSVKYYEDVQKMRNESDKLKRNLKQMTLEQVELCREGRISLPNLSAIEDSILEIQQELTDILNSENSSQ</sequence>
<reference evidence="13" key="1">
    <citation type="submission" date="2025-08" db="UniProtKB">
        <authorList>
            <consortium name="RefSeq"/>
        </authorList>
    </citation>
    <scope>IDENTIFICATION</scope>
    <source>
        <strain evidence="13">15085-1641.00</strain>
        <tissue evidence="13">Whole body</tissue>
    </source>
</reference>
<keyword evidence="6 9" id="KW-0175">Coiled coil</keyword>
<evidence type="ECO:0000256" key="1">
    <source>
        <dbReference type="ARBA" id="ARBA00004138"/>
    </source>
</evidence>
<dbReference type="SUPFAM" id="SSF47923">
    <property type="entry name" value="Ypt/Rab-GAP domain of gyp1p"/>
    <property type="match status" value="1"/>
</dbReference>
<dbReference type="RefSeq" id="XP_023162746.2">
    <property type="nucleotide sequence ID" value="XM_023306978.2"/>
</dbReference>
<name>A0A6J1LE95_DROHY</name>
<keyword evidence="4" id="KW-0853">WD repeat</keyword>
<evidence type="ECO:0000256" key="5">
    <source>
        <dbReference type="ARBA" id="ARBA00022737"/>
    </source>
</evidence>
<dbReference type="PANTHER" id="PTHR19853:SF1">
    <property type="entry name" value="TBC1 DOMAIN FAMILY MEMBER 31"/>
    <property type="match status" value="1"/>
</dbReference>
<organism evidence="12 13">
    <name type="scientific">Drosophila hydei</name>
    <name type="common">Fruit fly</name>
    <dbReference type="NCBI Taxonomy" id="7224"/>
    <lineage>
        <taxon>Eukaryota</taxon>
        <taxon>Metazoa</taxon>
        <taxon>Ecdysozoa</taxon>
        <taxon>Arthropoda</taxon>
        <taxon>Hexapoda</taxon>
        <taxon>Insecta</taxon>
        <taxon>Pterygota</taxon>
        <taxon>Neoptera</taxon>
        <taxon>Endopterygota</taxon>
        <taxon>Diptera</taxon>
        <taxon>Brachycera</taxon>
        <taxon>Muscomorpha</taxon>
        <taxon>Ephydroidea</taxon>
        <taxon>Drosophilidae</taxon>
        <taxon>Drosophila</taxon>
    </lineage>
</organism>
<dbReference type="InterPro" id="IPR015943">
    <property type="entry name" value="WD40/YVTN_repeat-like_dom_sf"/>
</dbReference>
<dbReference type="GO" id="GO:0005813">
    <property type="term" value="C:centrosome"/>
    <property type="evidence" value="ECO:0007669"/>
    <property type="project" value="UniProtKB-SubCell"/>
</dbReference>
<dbReference type="PANTHER" id="PTHR19853">
    <property type="entry name" value="WD REPEAT CONTAINING PROTEIN 3 WDR3"/>
    <property type="match status" value="1"/>
</dbReference>
<dbReference type="Proteomes" id="UP000504633">
    <property type="component" value="Unplaced"/>
</dbReference>
<feature type="compositionally biased region" description="Basic and acidic residues" evidence="10">
    <location>
        <begin position="1"/>
        <end position="23"/>
    </location>
</feature>
<dbReference type="OMA" id="GCYPEKY"/>
<dbReference type="InterPro" id="IPR000195">
    <property type="entry name" value="Rab-GAP-TBC_dom"/>
</dbReference>
<feature type="compositionally biased region" description="Acidic residues" evidence="10">
    <location>
        <begin position="24"/>
        <end position="35"/>
    </location>
</feature>
<feature type="coiled-coil region" evidence="9">
    <location>
        <begin position="756"/>
        <end position="821"/>
    </location>
</feature>
<dbReference type="SUPFAM" id="SSF50978">
    <property type="entry name" value="WD40 repeat-like"/>
    <property type="match status" value="1"/>
</dbReference>
<dbReference type="AlphaFoldDB" id="A0A6J1LE95"/>
<evidence type="ECO:0000256" key="2">
    <source>
        <dbReference type="ARBA" id="ARBA00004300"/>
    </source>
</evidence>
<proteinExistence type="predicted"/>
<dbReference type="GeneID" id="111593907"/>
<keyword evidence="12" id="KW-1185">Reference proteome</keyword>
<dbReference type="PROSITE" id="PS50086">
    <property type="entry name" value="TBC_RABGAP"/>
    <property type="match status" value="1"/>
</dbReference>
<evidence type="ECO:0000256" key="3">
    <source>
        <dbReference type="ARBA" id="ARBA00022490"/>
    </source>
</evidence>
<feature type="coiled-coil region" evidence="9">
    <location>
        <begin position="856"/>
        <end position="944"/>
    </location>
</feature>
<comment type="subcellular location">
    <subcellularLocation>
        <location evidence="1">Cell projection</location>
        <location evidence="1">Cilium</location>
    </subcellularLocation>
    <subcellularLocation>
        <location evidence="2">Cytoplasm</location>
        <location evidence="2">Cytoskeleton</location>
        <location evidence="2">Microtubule organizing center</location>
        <location evidence="2">Centrosome</location>
    </subcellularLocation>
</comment>
<gene>
    <name evidence="13" type="primary">LOC111593907</name>
</gene>